<dbReference type="Proteomes" id="UP001174909">
    <property type="component" value="Unassembled WGS sequence"/>
</dbReference>
<organism evidence="1 2">
    <name type="scientific">Geodia barretti</name>
    <name type="common">Barrett's horny sponge</name>
    <dbReference type="NCBI Taxonomy" id="519541"/>
    <lineage>
        <taxon>Eukaryota</taxon>
        <taxon>Metazoa</taxon>
        <taxon>Porifera</taxon>
        <taxon>Demospongiae</taxon>
        <taxon>Heteroscleromorpha</taxon>
        <taxon>Tetractinellida</taxon>
        <taxon>Astrophorina</taxon>
        <taxon>Geodiidae</taxon>
        <taxon>Geodia</taxon>
    </lineage>
</organism>
<name>A0AA35S540_GEOBA</name>
<sequence>MYSCSTSMSWRNRVVDVEVHMRGAVEDLPLVRRALGSCNGRELRLMKVVA</sequence>
<evidence type="ECO:0000313" key="2">
    <source>
        <dbReference type="Proteomes" id="UP001174909"/>
    </source>
</evidence>
<protein>
    <submittedName>
        <fullName evidence="1">Uncharacterized protein</fullName>
    </submittedName>
</protein>
<comment type="caution">
    <text evidence="1">The sequence shown here is derived from an EMBL/GenBank/DDBJ whole genome shotgun (WGS) entry which is preliminary data.</text>
</comment>
<accession>A0AA35S540</accession>
<feature type="non-terminal residue" evidence="1">
    <location>
        <position position="50"/>
    </location>
</feature>
<proteinExistence type="predicted"/>
<gene>
    <name evidence="1" type="ORF">GBAR_LOCUS13772</name>
</gene>
<evidence type="ECO:0000313" key="1">
    <source>
        <dbReference type="EMBL" id="CAI8023608.1"/>
    </source>
</evidence>
<dbReference type="EMBL" id="CASHTH010002017">
    <property type="protein sequence ID" value="CAI8023608.1"/>
    <property type="molecule type" value="Genomic_DNA"/>
</dbReference>
<keyword evidence="2" id="KW-1185">Reference proteome</keyword>
<dbReference type="AlphaFoldDB" id="A0AA35S540"/>
<reference evidence="1" key="1">
    <citation type="submission" date="2023-03" db="EMBL/GenBank/DDBJ databases">
        <authorList>
            <person name="Steffen K."/>
            <person name="Cardenas P."/>
        </authorList>
    </citation>
    <scope>NUCLEOTIDE SEQUENCE</scope>
</reference>